<comment type="caution">
    <text evidence="2">The sequence shown here is derived from an EMBL/GenBank/DDBJ whole genome shotgun (WGS) entry which is preliminary data.</text>
</comment>
<proteinExistence type="predicted"/>
<reference evidence="2 3" key="1">
    <citation type="submission" date="2024-01" db="EMBL/GenBank/DDBJ databases">
        <title>The complete chloroplast genome sequence of Lithospermum erythrorhizon: insights into the phylogenetic relationship among Boraginaceae species and the maternal lineages of purple gromwells.</title>
        <authorList>
            <person name="Okada T."/>
            <person name="Watanabe K."/>
        </authorList>
    </citation>
    <scope>NUCLEOTIDE SEQUENCE [LARGE SCALE GENOMIC DNA]</scope>
</reference>
<name>A0AAV3RXS3_LITER</name>
<dbReference type="Proteomes" id="UP001454036">
    <property type="component" value="Unassembled WGS sequence"/>
</dbReference>
<evidence type="ECO:0000256" key="1">
    <source>
        <dbReference type="SAM" id="MobiDB-lite"/>
    </source>
</evidence>
<organism evidence="2 3">
    <name type="scientific">Lithospermum erythrorhizon</name>
    <name type="common">Purple gromwell</name>
    <name type="synonym">Lithospermum officinale var. erythrorhizon</name>
    <dbReference type="NCBI Taxonomy" id="34254"/>
    <lineage>
        <taxon>Eukaryota</taxon>
        <taxon>Viridiplantae</taxon>
        <taxon>Streptophyta</taxon>
        <taxon>Embryophyta</taxon>
        <taxon>Tracheophyta</taxon>
        <taxon>Spermatophyta</taxon>
        <taxon>Magnoliopsida</taxon>
        <taxon>eudicotyledons</taxon>
        <taxon>Gunneridae</taxon>
        <taxon>Pentapetalae</taxon>
        <taxon>asterids</taxon>
        <taxon>lamiids</taxon>
        <taxon>Boraginales</taxon>
        <taxon>Boraginaceae</taxon>
        <taxon>Boraginoideae</taxon>
        <taxon>Lithospermeae</taxon>
        <taxon>Lithospermum</taxon>
    </lineage>
</organism>
<gene>
    <name evidence="2" type="ORF">LIER_33826</name>
</gene>
<keyword evidence="3" id="KW-1185">Reference proteome</keyword>
<accession>A0AAV3RXS3</accession>
<evidence type="ECO:0000313" key="3">
    <source>
        <dbReference type="Proteomes" id="UP001454036"/>
    </source>
</evidence>
<feature type="region of interest" description="Disordered" evidence="1">
    <location>
        <begin position="1"/>
        <end position="36"/>
    </location>
</feature>
<sequence length="81" mass="8807">MDQSALHKWTDSRPAKQTQARSTDQPSPKRTCSAGPGIQRVAHTSKHVSNVLGTHSAQMLRHVTLTWHDASSSDVAVHIIG</sequence>
<evidence type="ECO:0000313" key="2">
    <source>
        <dbReference type="EMBL" id="GAA0186538.1"/>
    </source>
</evidence>
<dbReference type="AlphaFoldDB" id="A0AAV3RXS3"/>
<dbReference type="EMBL" id="BAABME010013792">
    <property type="protein sequence ID" value="GAA0186538.1"/>
    <property type="molecule type" value="Genomic_DNA"/>
</dbReference>
<feature type="compositionally biased region" description="Polar residues" evidence="1">
    <location>
        <begin position="15"/>
        <end position="30"/>
    </location>
</feature>
<protein>
    <submittedName>
        <fullName evidence="2">Uncharacterized protein</fullName>
    </submittedName>
</protein>